<dbReference type="InterPro" id="IPR000718">
    <property type="entry name" value="Peptidase_M13"/>
</dbReference>
<dbReference type="InterPro" id="IPR024079">
    <property type="entry name" value="MetalloPept_cat_dom_sf"/>
</dbReference>
<dbReference type="InterPro" id="IPR018497">
    <property type="entry name" value="Peptidase_M13_C"/>
</dbReference>
<keyword evidence="5" id="KW-0378">Hydrolase</keyword>
<keyword evidence="3" id="KW-0645">Protease</keyword>
<dbReference type="SUPFAM" id="SSF55486">
    <property type="entry name" value="Metalloproteases ('zincins'), catalytic domain"/>
    <property type="match status" value="1"/>
</dbReference>
<evidence type="ECO:0000256" key="7">
    <source>
        <dbReference type="ARBA" id="ARBA00023049"/>
    </source>
</evidence>
<dbReference type="PANTHER" id="PTHR11733">
    <property type="entry name" value="ZINC METALLOPROTEASE FAMILY M13 NEPRILYSIN-RELATED"/>
    <property type="match status" value="1"/>
</dbReference>
<dbReference type="InterPro" id="IPR042089">
    <property type="entry name" value="Peptidase_M13_dom_2"/>
</dbReference>
<dbReference type="Pfam" id="PF05649">
    <property type="entry name" value="Peptidase_M13_N"/>
    <property type="match status" value="1"/>
</dbReference>
<evidence type="ECO:0000256" key="5">
    <source>
        <dbReference type="ARBA" id="ARBA00022801"/>
    </source>
</evidence>
<feature type="domain" description="Peptidase M13 N-terminal" evidence="10">
    <location>
        <begin position="69"/>
        <end position="447"/>
    </location>
</feature>
<dbReference type="PANTHER" id="PTHR11733:SF167">
    <property type="entry name" value="FI17812P1-RELATED"/>
    <property type="match status" value="1"/>
</dbReference>
<accession>A0A7Y4MSH9</accession>
<dbReference type="PROSITE" id="PS51257">
    <property type="entry name" value="PROKAR_LIPOPROTEIN"/>
    <property type="match status" value="1"/>
</dbReference>
<evidence type="ECO:0000256" key="4">
    <source>
        <dbReference type="ARBA" id="ARBA00022723"/>
    </source>
</evidence>
<dbReference type="RefSeq" id="WP_171442823.1">
    <property type="nucleotide sequence ID" value="NZ_JABFNS010000067.1"/>
</dbReference>
<dbReference type="AlphaFoldDB" id="A0A7Y4MSH9"/>
<dbReference type="CDD" id="cd08662">
    <property type="entry name" value="M13"/>
    <property type="match status" value="1"/>
</dbReference>
<name>A0A7Y4MSH9_MYXXA</name>
<protein>
    <submittedName>
        <fullName evidence="11">Peptidase M13</fullName>
    </submittedName>
</protein>
<dbReference type="PRINTS" id="PR00786">
    <property type="entry name" value="NEPRILYSIN"/>
</dbReference>
<dbReference type="GO" id="GO:0046872">
    <property type="term" value="F:metal ion binding"/>
    <property type="evidence" value="ECO:0007669"/>
    <property type="project" value="UniProtKB-KW"/>
</dbReference>
<dbReference type="Gene3D" id="3.40.390.10">
    <property type="entry name" value="Collagenase (Catalytic Domain)"/>
    <property type="match status" value="1"/>
</dbReference>
<evidence type="ECO:0000256" key="2">
    <source>
        <dbReference type="ARBA" id="ARBA00007357"/>
    </source>
</evidence>
<dbReference type="GO" id="GO:0005886">
    <property type="term" value="C:plasma membrane"/>
    <property type="evidence" value="ECO:0007669"/>
    <property type="project" value="TreeGrafter"/>
</dbReference>
<feature type="chain" id="PRO_5030915264" evidence="8">
    <location>
        <begin position="29"/>
        <end position="703"/>
    </location>
</feature>
<dbReference type="GO" id="GO:0016485">
    <property type="term" value="P:protein processing"/>
    <property type="evidence" value="ECO:0007669"/>
    <property type="project" value="TreeGrafter"/>
</dbReference>
<evidence type="ECO:0000313" key="11">
    <source>
        <dbReference type="EMBL" id="NOJ80669.1"/>
    </source>
</evidence>
<evidence type="ECO:0000259" key="9">
    <source>
        <dbReference type="Pfam" id="PF01431"/>
    </source>
</evidence>
<sequence>MSPLKTFSRRAWARSALGTLLLTGCATTQQPAPSDDAPPPAVPAAEAASTEAVRSLGVELKHLDRGVRPQDDFYAFVNGNWLKTTSIPADRARYGTFIELADKAELAMRAIIEESAAAKERHPGSTAQKVGDLYNSFMDTQHIESLGLKPVSDELERVKAVKRADALPELFATLLREGVPVPFGIFVGQDQKQATRYTVYATQLGLGLPDRDYYTKQEPRFVEVRAAYVAYIEKLLTLAGEKNAKKAAQDVMAFETALAAKQWDRARNRDREKTYNPKTVAELDAMTPGFSWGRFLKASGAEATPSVIVRQPDYLEALGGLLKSTPLPVIKQYLALKVLDTRAPLLSSAFEQAHFEFRGKTLQGLEENRPRWKRGVAQVNEVVGEAVGQLYVERHFSPDSKKRMQELVANLREAFRKGIDGLDWMSPATKAQAQAKLEKFGVKIGYPDKWRDYSSLDIVAGDLVGNVRRGELFEHQRAVGKLGKPIDREEWGMTPQTVNAYYSSTMNEIVFPAAILQPPFFNPEADDATNYGAIGGVIGHEFSHGFDDQGSRSDGDGNLRDWWTPEDKSGFEQRTNMLVNQYNGFSPLEAMNVNGKLTLGENIGDLSGLTVAYQAYKLSTQGKTPPVIDGFSGDQRFFLGWGQIWRGVYRDDAMRQMLLTDPHSPPQYRVNGVVRNMPEFYEAFGVKQGDANWLPPEQRVKIW</sequence>
<evidence type="ECO:0000256" key="1">
    <source>
        <dbReference type="ARBA" id="ARBA00001947"/>
    </source>
</evidence>
<dbReference type="InterPro" id="IPR008753">
    <property type="entry name" value="Peptidase_M13_N"/>
</dbReference>
<dbReference type="Proteomes" id="UP000533080">
    <property type="component" value="Unassembled WGS sequence"/>
</dbReference>
<feature type="signal peptide" evidence="8">
    <location>
        <begin position="1"/>
        <end position="28"/>
    </location>
</feature>
<organism evidence="11 12">
    <name type="scientific">Myxococcus xanthus</name>
    <dbReference type="NCBI Taxonomy" id="34"/>
    <lineage>
        <taxon>Bacteria</taxon>
        <taxon>Pseudomonadati</taxon>
        <taxon>Myxococcota</taxon>
        <taxon>Myxococcia</taxon>
        <taxon>Myxococcales</taxon>
        <taxon>Cystobacterineae</taxon>
        <taxon>Myxococcaceae</taxon>
        <taxon>Myxococcus</taxon>
    </lineage>
</organism>
<dbReference type="GO" id="GO:0004222">
    <property type="term" value="F:metalloendopeptidase activity"/>
    <property type="evidence" value="ECO:0007669"/>
    <property type="project" value="InterPro"/>
</dbReference>
<feature type="domain" description="Peptidase M13 C-terminal" evidence="9">
    <location>
        <begin position="499"/>
        <end position="699"/>
    </location>
</feature>
<keyword evidence="8" id="KW-0732">Signal</keyword>
<keyword evidence="6" id="KW-0862">Zinc</keyword>
<evidence type="ECO:0000256" key="3">
    <source>
        <dbReference type="ARBA" id="ARBA00022670"/>
    </source>
</evidence>
<reference evidence="11 12" key="1">
    <citation type="submission" date="2020-05" db="EMBL/GenBank/DDBJ databases">
        <authorList>
            <person name="Whitworth D."/>
        </authorList>
    </citation>
    <scope>NUCLEOTIDE SEQUENCE [LARGE SCALE GENOMIC DNA]</scope>
    <source>
        <strain evidence="11 12">AM005</strain>
    </source>
</reference>
<comment type="cofactor">
    <cofactor evidence="1">
        <name>Zn(2+)</name>
        <dbReference type="ChEBI" id="CHEBI:29105"/>
    </cofactor>
</comment>
<keyword evidence="4" id="KW-0479">Metal-binding</keyword>
<comment type="caution">
    <text evidence="11">The sequence shown here is derived from an EMBL/GenBank/DDBJ whole genome shotgun (WGS) entry which is preliminary data.</text>
</comment>
<proteinExistence type="inferred from homology"/>
<evidence type="ECO:0000259" key="10">
    <source>
        <dbReference type="Pfam" id="PF05649"/>
    </source>
</evidence>
<evidence type="ECO:0000256" key="8">
    <source>
        <dbReference type="SAM" id="SignalP"/>
    </source>
</evidence>
<dbReference type="Pfam" id="PF01431">
    <property type="entry name" value="Peptidase_M13"/>
    <property type="match status" value="1"/>
</dbReference>
<dbReference type="Gene3D" id="1.10.1380.10">
    <property type="entry name" value="Neutral endopeptidase , domain2"/>
    <property type="match status" value="1"/>
</dbReference>
<gene>
    <name evidence="11" type="ORF">HNV28_20450</name>
</gene>
<evidence type="ECO:0000256" key="6">
    <source>
        <dbReference type="ARBA" id="ARBA00022833"/>
    </source>
</evidence>
<keyword evidence="7" id="KW-0482">Metalloprotease</keyword>
<comment type="similarity">
    <text evidence="2">Belongs to the peptidase M13 family.</text>
</comment>
<dbReference type="EMBL" id="JABFNT010000064">
    <property type="protein sequence ID" value="NOJ80669.1"/>
    <property type="molecule type" value="Genomic_DNA"/>
</dbReference>
<evidence type="ECO:0000313" key="12">
    <source>
        <dbReference type="Proteomes" id="UP000533080"/>
    </source>
</evidence>
<dbReference type="PROSITE" id="PS51885">
    <property type="entry name" value="NEPRILYSIN"/>
    <property type="match status" value="1"/>
</dbReference>